<dbReference type="AlphaFoldDB" id="A0A1J5RLP1"/>
<evidence type="ECO:0000313" key="1">
    <source>
        <dbReference type="EMBL" id="OIQ96641.1"/>
    </source>
</evidence>
<protein>
    <submittedName>
        <fullName evidence="1">Flagellin N-methylase</fullName>
    </submittedName>
</protein>
<comment type="caution">
    <text evidence="1">The sequence shown here is derived from an EMBL/GenBank/DDBJ whole genome shotgun (WGS) entry which is preliminary data.</text>
</comment>
<dbReference type="GO" id="GO:0008168">
    <property type="term" value="F:methyltransferase activity"/>
    <property type="evidence" value="ECO:0007669"/>
    <property type="project" value="UniProtKB-KW"/>
</dbReference>
<keyword evidence="1" id="KW-0966">Cell projection</keyword>
<dbReference type="InterPro" id="IPR005358">
    <property type="entry name" value="Puta_zinc/iron-chelating_dom"/>
</dbReference>
<proteinExistence type="predicted"/>
<keyword evidence="1" id="KW-0969">Cilium</keyword>
<accession>A0A1J5RLP1</accession>
<keyword evidence="1" id="KW-0282">Flagellum</keyword>
<gene>
    <name evidence="1" type="ORF">GALL_213440</name>
</gene>
<dbReference type="GO" id="GO:0032259">
    <property type="term" value="P:methylation"/>
    <property type="evidence" value="ECO:0007669"/>
    <property type="project" value="UniProtKB-KW"/>
</dbReference>
<keyword evidence="1" id="KW-0808">Transferase</keyword>
<sequence>MDASNASGDPEDSAAVTCANCRACCCRLEVLLMGDDDIPLRLTVEDRWGGWVMRRLGDGWCAALDRNTMNCTIYERRPGVCRDYPMGGSDCLVERSRMDKF</sequence>
<dbReference type="Pfam" id="PF03692">
    <property type="entry name" value="CxxCxxCC"/>
    <property type="match status" value="1"/>
</dbReference>
<reference evidence="1" key="1">
    <citation type="submission" date="2016-10" db="EMBL/GenBank/DDBJ databases">
        <title>Sequence of Gallionella enrichment culture.</title>
        <authorList>
            <person name="Poehlein A."/>
            <person name="Muehling M."/>
            <person name="Daniel R."/>
        </authorList>
    </citation>
    <scope>NUCLEOTIDE SEQUENCE</scope>
</reference>
<name>A0A1J5RLP1_9ZZZZ</name>
<dbReference type="EMBL" id="MLJW01000145">
    <property type="protein sequence ID" value="OIQ96641.1"/>
    <property type="molecule type" value="Genomic_DNA"/>
</dbReference>
<keyword evidence="1" id="KW-0489">Methyltransferase</keyword>
<organism evidence="1">
    <name type="scientific">mine drainage metagenome</name>
    <dbReference type="NCBI Taxonomy" id="410659"/>
    <lineage>
        <taxon>unclassified sequences</taxon>
        <taxon>metagenomes</taxon>
        <taxon>ecological metagenomes</taxon>
    </lineage>
</organism>